<name>A0A8H4KFX5_9HYPO</name>
<evidence type="ECO:0000313" key="2">
    <source>
        <dbReference type="Proteomes" id="UP000605986"/>
    </source>
</evidence>
<evidence type="ECO:0000313" key="1">
    <source>
        <dbReference type="EMBL" id="KAF4448558.1"/>
    </source>
</evidence>
<accession>A0A8H4KFX5</accession>
<proteinExistence type="predicted"/>
<dbReference type="OrthoDB" id="4977578at2759"/>
<dbReference type="Proteomes" id="UP000605986">
    <property type="component" value="Unassembled WGS sequence"/>
</dbReference>
<dbReference type="EMBL" id="JAADJG010000329">
    <property type="protein sequence ID" value="KAF4448558.1"/>
    <property type="molecule type" value="Genomic_DNA"/>
</dbReference>
<dbReference type="AlphaFoldDB" id="A0A8H4KFX5"/>
<keyword evidence="2" id="KW-1185">Reference proteome</keyword>
<gene>
    <name evidence="1" type="ORF">F53441_8035</name>
</gene>
<evidence type="ECO:0008006" key="3">
    <source>
        <dbReference type="Google" id="ProtNLM"/>
    </source>
</evidence>
<comment type="caution">
    <text evidence="1">The sequence shown here is derived from an EMBL/GenBank/DDBJ whole genome shotgun (WGS) entry which is preliminary data.</text>
</comment>
<sequence length="137" mass="15726">MTHATSTPDTLAIPPSPLDDVSRRWIIIDHKIDTVSNKDFPFVSMLICGSKSNKKWEGWVDERFVHEAHEGRLLDYWKKVGGRDAQGIRETSPLQIYGAIGRREGENGLECLVQYVGYARDDFYQWEPEQKVSEAGW</sequence>
<organism evidence="1 2">
    <name type="scientific">Fusarium austroafricanum</name>
    <dbReference type="NCBI Taxonomy" id="2364996"/>
    <lineage>
        <taxon>Eukaryota</taxon>
        <taxon>Fungi</taxon>
        <taxon>Dikarya</taxon>
        <taxon>Ascomycota</taxon>
        <taxon>Pezizomycotina</taxon>
        <taxon>Sordariomycetes</taxon>
        <taxon>Hypocreomycetidae</taxon>
        <taxon>Hypocreales</taxon>
        <taxon>Nectriaceae</taxon>
        <taxon>Fusarium</taxon>
        <taxon>Fusarium concolor species complex</taxon>
    </lineage>
</organism>
<protein>
    <recommendedName>
        <fullName evidence="3">Chromo domain-containing protein</fullName>
    </recommendedName>
</protein>
<reference evidence="1" key="1">
    <citation type="submission" date="2020-01" db="EMBL/GenBank/DDBJ databases">
        <title>Identification and distribution of gene clusters putatively required for synthesis of sphingolipid metabolism inhibitors in phylogenetically diverse species of the filamentous fungus Fusarium.</title>
        <authorList>
            <person name="Kim H.-S."/>
            <person name="Busman M."/>
            <person name="Brown D.W."/>
            <person name="Divon H."/>
            <person name="Uhlig S."/>
            <person name="Proctor R.H."/>
        </authorList>
    </citation>
    <scope>NUCLEOTIDE SEQUENCE</scope>
    <source>
        <strain evidence="1">NRRL 53441</strain>
    </source>
</reference>